<dbReference type="Proteomes" id="UP000253752">
    <property type="component" value="Unassembled WGS sequence"/>
</dbReference>
<dbReference type="PROSITE" id="PS51318">
    <property type="entry name" value="TAT"/>
    <property type="match status" value="1"/>
</dbReference>
<dbReference type="PANTHER" id="PTHR11632">
    <property type="entry name" value="SUCCINATE DEHYDROGENASE 2 FLAVOPROTEIN SUBUNIT"/>
    <property type="match status" value="1"/>
</dbReference>
<reference evidence="6 7" key="1">
    <citation type="journal article" date="2018" name="Elife">
        <title>Discovery and characterization of a prevalent human gut bacterial enzyme sufficient for the inactivation of a family of plant toxins.</title>
        <authorList>
            <person name="Koppel N."/>
            <person name="Bisanz J.E."/>
            <person name="Pandelia M.E."/>
            <person name="Turnbaugh P.J."/>
            <person name="Balskus E.P."/>
        </authorList>
    </citation>
    <scope>NUCLEOTIDE SEQUENCE [LARGE SCALE GENOMIC DNA]</scope>
    <source>
        <strain evidence="6 7">MR1 #12</strain>
    </source>
</reference>
<evidence type="ECO:0000256" key="2">
    <source>
        <dbReference type="ARBA" id="ARBA00023002"/>
    </source>
</evidence>
<dbReference type="EMBL" id="PPTX01000021">
    <property type="protein sequence ID" value="RDB76736.1"/>
    <property type="molecule type" value="Genomic_DNA"/>
</dbReference>
<dbReference type="InterPro" id="IPR003953">
    <property type="entry name" value="FAD-dep_OxRdtase_2_FAD-bd"/>
</dbReference>
<evidence type="ECO:0000259" key="5">
    <source>
        <dbReference type="Pfam" id="PF02910"/>
    </source>
</evidence>
<evidence type="ECO:0000313" key="6">
    <source>
        <dbReference type="EMBL" id="RDB76736.1"/>
    </source>
</evidence>
<dbReference type="Gene3D" id="3.50.50.60">
    <property type="entry name" value="FAD/NAD(P)-binding domain"/>
    <property type="match status" value="1"/>
</dbReference>
<dbReference type="RefSeq" id="WP_009305774.1">
    <property type="nucleotide sequence ID" value="NZ_AP025575.1"/>
</dbReference>
<proteinExistence type="predicted"/>
<dbReference type="Pfam" id="PF02910">
    <property type="entry name" value="Succ_DH_flav_C"/>
    <property type="match status" value="1"/>
</dbReference>
<dbReference type="InterPro" id="IPR006311">
    <property type="entry name" value="TAT_signal"/>
</dbReference>
<accession>A0A369MRY0</accession>
<dbReference type="AlphaFoldDB" id="A0A369MRY0"/>
<keyword evidence="2" id="KW-0560">Oxidoreductase</keyword>
<evidence type="ECO:0000259" key="4">
    <source>
        <dbReference type="Pfam" id="PF00890"/>
    </source>
</evidence>
<feature type="compositionally biased region" description="Basic and acidic residues" evidence="3">
    <location>
        <begin position="52"/>
        <end position="65"/>
    </location>
</feature>
<comment type="caution">
    <text evidence="6">The sequence shown here is derived from an EMBL/GenBank/DDBJ whole genome shotgun (WGS) entry which is preliminary data.</text>
</comment>
<dbReference type="GO" id="GO:0005886">
    <property type="term" value="C:plasma membrane"/>
    <property type="evidence" value="ECO:0007669"/>
    <property type="project" value="TreeGrafter"/>
</dbReference>
<name>A0A369MRY0_EGGLN</name>
<keyword evidence="1" id="KW-0285">Flavoprotein</keyword>
<feature type="domain" description="FAD-dependent oxidoreductase 2 FAD-binding" evidence="4">
    <location>
        <begin position="83"/>
        <end position="268"/>
    </location>
</feature>
<dbReference type="SUPFAM" id="SSF51905">
    <property type="entry name" value="FAD/NAD(P)-binding domain"/>
    <property type="match status" value="1"/>
</dbReference>
<dbReference type="Pfam" id="PF00890">
    <property type="entry name" value="FAD_binding_2"/>
    <property type="match status" value="1"/>
</dbReference>
<dbReference type="PANTHER" id="PTHR11632:SF73">
    <property type="entry name" value="BLR3196 PROTEIN"/>
    <property type="match status" value="1"/>
</dbReference>
<evidence type="ECO:0000256" key="3">
    <source>
        <dbReference type="SAM" id="MobiDB-lite"/>
    </source>
</evidence>
<feature type="domain" description="Fumarate reductase/succinate dehydrogenase flavoprotein-like C-terminal" evidence="5">
    <location>
        <begin position="514"/>
        <end position="625"/>
    </location>
</feature>
<dbReference type="GO" id="GO:0009061">
    <property type="term" value="P:anaerobic respiration"/>
    <property type="evidence" value="ECO:0007669"/>
    <property type="project" value="TreeGrafter"/>
</dbReference>
<protein>
    <submittedName>
        <fullName evidence="6">FAD-binding protein</fullName>
    </submittedName>
</protein>
<sequence length="664" mass="71050">MNTTAPLSGSETGGLSRRAFLRASGLAMGGIAAAGALAACSPQENDGAKTASADEAKEASARLTEELPIPEAKAPSTTSYDCDVLVIGGGFAGLNAAMAAKGEGANVVLVDKGRPGYSGLSPWPSSHRWFDPDMGDDAEAFKSCMLSGTEYVGNADWYQAWIDDSKDAYERLSSWGILDQYTRAVDTPDYFENLDYVGYREANIEHDRHKKFMQTLEDNDIPVADYTMITDVVKDGDRVVGAVGFHVPSGTVITFNAKAVVMCMGGGCYKPTGYPVGDDTFDGEFIGYNLGLPIAGKEYDDFHMTTSFAPGNAFINNSWDWLENIWLCGGDVTAENAASYAAGKAKAMVLDRLTKATTGIANDDGTNIEDQSTADVTRRGGTASGNANDPRQGKMMSPKPKGDIYGAAVGMCAHLSSGVFCGLDDLEGATGVDGLYVAGDGMNASAVTGAMYPCGVGFTSNFTSIQGDRAGKAAAAYAGKAESASIPADKAGELTEAINAPLGREQGFSPNWARDQLQAIMAPYWINATKTEATLSGALDQVLYMRDNVVPKLMATNSHELRLCHEMEHKVLSAEMKLRAGLERKESRGFHYRSDYPFRDDDFLCYITLQKGDDGSMQVGRVEVKDEWKGDTTLDYAKRYTYRFPGEAEAKGLPAEEKSGGWGK</sequence>
<dbReference type="SUPFAM" id="SSF46977">
    <property type="entry name" value="Succinate dehydrogenase/fumarate reductase flavoprotein C-terminal domain"/>
    <property type="match status" value="1"/>
</dbReference>
<dbReference type="GO" id="GO:0000104">
    <property type="term" value="F:succinate dehydrogenase activity"/>
    <property type="evidence" value="ECO:0007669"/>
    <property type="project" value="TreeGrafter"/>
</dbReference>
<dbReference type="InterPro" id="IPR036188">
    <property type="entry name" value="FAD/NAD-bd_sf"/>
</dbReference>
<dbReference type="InterPro" id="IPR015939">
    <property type="entry name" value="Fum_Rdtase/Succ_DH_flav-like_C"/>
</dbReference>
<organism evidence="6 7">
    <name type="scientific">Eggerthella lenta</name>
    <name type="common">Eubacterium lentum</name>
    <dbReference type="NCBI Taxonomy" id="84112"/>
    <lineage>
        <taxon>Bacteria</taxon>
        <taxon>Bacillati</taxon>
        <taxon>Actinomycetota</taxon>
        <taxon>Coriobacteriia</taxon>
        <taxon>Eggerthellales</taxon>
        <taxon>Eggerthellaceae</taxon>
        <taxon>Eggerthella</taxon>
    </lineage>
</organism>
<feature type="compositionally biased region" description="Polar residues" evidence="3">
    <location>
        <begin position="364"/>
        <end position="375"/>
    </location>
</feature>
<evidence type="ECO:0000313" key="7">
    <source>
        <dbReference type="Proteomes" id="UP000253752"/>
    </source>
</evidence>
<dbReference type="Gene3D" id="1.20.58.100">
    <property type="entry name" value="Fumarate reductase/succinate dehydrogenase flavoprotein-like, C-terminal domain"/>
    <property type="match status" value="1"/>
</dbReference>
<dbReference type="InterPro" id="IPR037099">
    <property type="entry name" value="Fum_R/Succ_DH_flav-like_C_sf"/>
</dbReference>
<gene>
    <name evidence="6" type="ORF">C1872_12480</name>
</gene>
<dbReference type="GO" id="GO:0050660">
    <property type="term" value="F:flavin adenine dinucleotide binding"/>
    <property type="evidence" value="ECO:0007669"/>
    <property type="project" value="TreeGrafter"/>
</dbReference>
<feature type="region of interest" description="Disordered" evidence="3">
    <location>
        <begin position="43"/>
        <end position="76"/>
    </location>
</feature>
<evidence type="ECO:0000256" key="1">
    <source>
        <dbReference type="ARBA" id="ARBA00022630"/>
    </source>
</evidence>
<dbReference type="PIRSF" id="PIRSF000171">
    <property type="entry name" value="SDHA_APRA_LASPO"/>
    <property type="match status" value="1"/>
</dbReference>
<dbReference type="GO" id="GO:0009055">
    <property type="term" value="F:electron transfer activity"/>
    <property type="evidence" value="ECO:0007669"/>
    <property type="project" value="TreeGrafter"/>
</dbReference>
<dbReference type="InterPro" id="IPR030664">
    <property type="entry name" value="SdhA/FrdA/AprA"/>
</dbReference>
<feature type="region of interest" description="Disordered" evidence="3">
    <location>
        <begin position="364"/>
        <end position="398"/>
    </location>
</feature>